<dbReference type="Gene3D" id="3.90.780.10">
    <property type="entry name" value="5'-Nucleotidase, C-terminal domain"/>
    <property type="match status" value="1"/>
</dbReference>
<dbReference type="GO" id="GO:0009166">
    <property type="term" value="P:nucleotide catabolic process"/>
    <property type="evidence" value="ECO:0007669"/>
    <property type="project" value="InterPro"/>
</dbReference>
<evidence type="ECO:0000313" key="4">
    <source>
        <dbReference type="EMBL" id="CAD8252305.1"/>
    </source>
</evidence>
<dbReference type="GO" id="GO:0005509">
    <property type="term" value="F:calcium ion binding"/>
    <property type="evidence" value="ECO:0007669"/>
    <property type="project" value="InterPro"/>
</dbReference>
<dbReference type="InterPro" id="IPR006179">
    <property type="entry name" value="5_nucleotidase/apyrase"/>
</dbReference>
<dbReference type="PANTHER" id="PTHR11575">
    <property type="entry name" value="5'-NUCLEOTIDASE-RELATED"/>
    <property type="match status" value="1"/>
</dbReference>
<feature type="domain" description="EF-hand" evidence="3">
    <location>
        <begin position="407"/>
        <end position="442"/>
    </location>
</feature>
<dbReference type="PROSITE" id="PS00018">
    <property type="entry name" value="EF_HAND_1"/>
    <property type="match status" value="2"/>
</dbReference>
<evidence type="ECO:0000256" key="2">
    <source>
        <dbReference type="ARBA" id="ARBA00022837"/>
    </source>
</evidence>
<dbReference type="EMBL" id="HBEA01002421">
    <property type="protein sequence ID" value="CAD8252305.1"/>
    <property type="molecule type" value="Transcribed_RNA"/>
</dbReference>
<dbReference type="PANTHER" id="PTHR11575:SF48">
    <property type="entry name" value="5'-NUCLEOTIDASE"/>
    <property type="match status" value="1"/>
</dbReference>
<dbReference type="InterPro" id="IPR008334">
    <property type="entry name" value="5'-Nucleotdase_C"/>
</dbReference>
<dbReference type="InterPro" id="IPR029052">
    <property type="entry name" value="Metallo-depent_PP-like"/>
</dbReference>
<dbReference type="SUPFAM" id="SSF56300">
    <property type="entry name" value="Metallo-dependent phosphatases"/>
    <property type="match status" value="1"/>
</dbReference>
<dbReference type="PROSITE" id="PS50222">
    <property type="entry name" value="EF_HAND_2"/>
    <property type="match status" value="1"/>
</dbReference>
<reference evidence="4" key="1">
    <citation type="submission" date="2021-01" db="EMBL/GenBank/DDBJ databases">
        <authorList>
            <person name="Corre E."/>
            <person name="Pelletier E."/>
            <person name="Niang G."/>
            <person name="Scheremetjew M."/>
            <person name="Finn R."/>
            <person name="Kale V."/>
            <person name="Holt S."/>
            <person name="Cochrane G."/>
            <person name="Meng A."/>
            <person name="Brown T."/>
            <person name="Cohen L."/>
        </authorList>
    </citation>
    <scope>NUCLEOTIDE SEQUENCE</scope>
    <source>
        <strain evidence="4">CCMP2078</strain>
    </source>
</reference>
<dbReference type="Pfam" id="PF13202">
    <property type="entry name" value="EF-hand_5"/>
    <property type="match status" value="1"/>
</dbReference>
<evidence type="ECO:0000256" key="1">
    <source>
        <dbReference type="ARBA" id="ARBA00006654"/>
    </source>
</evidence>
<name>A0A7R9U2M4_9STRA</name>
<comment type="similarity">
    <text evidence="1">Belongs to the 5'-nucleotidase family.</text>
</comment>
<dbReference type="SUPFAM" id="SSF55816">
    <property type="entry name" value="5'-nucleotidase (syn. UDP-sugar hydrolase), C-terminal domain"/>
    <property type="match status" value="1"/>
</dbReference>
<proteinExistence type="inferred from homology"/>
<accession>A0A7R9U2M4</accession>
<dbReference type="Gene3D" id="1.10.238.10">
    <property type="entry name" value="EF-hand"/>
    <property type="match status" value="1"/>
</dbReference>
<dbReference type="Pfam" id="PF02872">
    <property type="entry name" value="5_nucleotid_C"/>
    <property type="match status" value="1"/>
</dbReference>
<dbReference type="SUPFAM" id="SSF47473">
    <property type="entry name" value="EF-hand"/>
    <property type="match status" value="1"/>
</dbReference>
<protein>
    <recommendedName>
        <fullName evidence="3">EF-hand domain-containing protein</fullName>
    </recommendedName>
</protein>
<evidence type="ECO:0000259" key="3">
    <source>
        <dbReference type="PROSITE" id="PS50222"/>
    </source>
</evidence>
<dbReference type="InterPro" id="IPR036907">
    <property type="entry name" value="5'-Nucleotdase_C_sf"/>
</dbReference>
<dbReference type="InterPro" id="IPR011992">
    <property type="entry name" value="EF-hand-dom_pair"/>
</dbReference>
<dbReference type="Gene3D" id="3.60.21.10">
    <property type="match status" value="1"/>
</dbReference>
<dbReference type="InterPro" id="IPR002048">
    <property type="entry name" value="EF_hand_dom"/>
</dbReference>
<organism evidence="4">
    <name type="scientific">Pinguiococcus pyrenoidosus</name>
    <dbReference type="NCBI Taxonomy" id="172671"/>
    <lineage>
        <taxon>Eukaryota</taxon>
        <taxon>Sar</taxon>
        <taxon>Stramenopiles</taxon>
        <taxon>Ochrophyta</taxon>
        <taxon>Pinguiophyceae</taxon>
        <taxon>Pinguiochrysidales</taxon>
        <taxon>Pinguiochrysidaceae</taxon>
        <taxon>Pinguiococcus</taxon>
    </lineage>
</organism>
<keyword evidence="2" id="KW-0106">Calcium</keyword>
<gene>
    <name evidence="4" type="ORF">PPYR1160_LOCUS1797</name>
</gene>
<dbReference type="InterPro" id="IPR018247">
    <property type="entry name" value="EF_Hand_1_Ca_BS"/>
</dbReference>
<sequence>MPALDVEGLRRFHEVFLPGGRRVVFAGLVTDEENLYRDGSFDSAREKGGWISVPDALQELVQDPEILDGTDLFVPITHQTLEDDIDLAHVFDVPLLLGGHDHFPVDAVFNNTRIVKAAADAKNVMLVDIVWKDESVRRPTITTNEVRLAAKKKKSKKAAGGGEAAASNASQTFVIEPNEELLRRIEEWEKPAMEMRAATLMQFDVNGLAMDIEELVPADTVELSSVGARTGPNTMATLIATALREACGAEGALVNAGNVRGNKVYRDGTLTFGDLNSECPFPSINLAIRIDPETLRDAILWSRKTWLRSPGTEDADALHTDADMQVNETSHVLDAIGGERIEQRLYRIVVDTYILKTNPVLSKYAQEYPDRIPAIDIGQPALPLLLNYFCHRAWRFLVDTVSERERQLEDIVTEAFSLFDVDHSGSLDLYDLLTALERGFGEGMATPILARQMLQIIDANHDGAVNLIELTSGLLL</sequence>
<dbReference type="GO" id="GO:0016787">
    <property type="term" value="F:hydrolase activity"/>
    <property type="evidence" value="ECO:0007669"/>
    <property type="project" value="InterPro"/>
</dbReference>
<dbReference type="CDD" id="cd00051">
    <property type="entry name" value="EFh"/>
    <property type="match status" value="1"/>
</dbReference>
<dbReference type="AlphaFoldDB" id="A0A7R9U2M4"/>